<keyword evidence="2" id="KW-0067">ATP-binding</keyword>
<dbReference type="GO" id="GO:0000160">
    <property type="term" value="P:phosphorelay signal transduction system"/>
    <property type="evidence" value="ECO:0007669"/>
    <property type="project" value="UniProtKB-KW"/>
</dbReference>
<dbReference type="PANTHER" id="PTHR32071">
    <property type="entry name" value="TRANSCRIPTIONAL REGULATORY PROTEIN"/>
    <property type="match status" value="1"/>
</dbReference>
<name>A0A0U3P298_9HYPH</name>
<dbReference type="InterPro" id="IPR002078">
    <property type="entry name" value="Sigma_54_int"/>
</dbReference>
<dbReference type="Proteomes" id="UP000064921">
    <property type="component" value="Chromosome"/>
</dbReference>
<accession>A0A0U3P298</accession>
<evidence type="ECO:0000256" key="7">
    <source>
        <dbReference type="PROSITE-ProRule" id="PRU00169"/>
    </source>
</evidence>
<evidence type="ECO:0000313" key="11">
    <source>
        <dbReference type="Proteomes" id="UP000064921"/>
    </source>
</evidence>
<dbReference type="PROSITE" id="PS50110">
    <property type="entry name" value="RESPONSE_REGULATORY"/>
    <property type="match status" value="1"/>
</dbReference>
<dbReference type="InterPro" id="IPR003593">
    <property type="entry name" value="AAA+_ATPase"/>
</dbReference>
<dbReference type="PRINTS" id="PR01590">
    <property type="entry name" value="HTHFIS"/>
</dbReference>
<dbReference type="SMART" id="SM00382">
    <property type="entry name" value="AAA"/>
    <property type="match status" value="1"/>
</dbReference>
<keyword evidence="1" id="KW-0547">Nucleotide-binding</keyword>
<keyword evidence="7" id="KW-0597">Phosphoprotein</keyword>
<dbReference type="PANTHER" id="PTHR32071:SF57">
    <property type="entry name" value="C4-DICARBOXYLATE TRANSPORT TRANSCRIPTIONAL REGULATORY PROTEIN DCTD"/>
    <property type="match status" value="1"/>
</dbReference>
<dbReference type="Pfam" id="PF02954">
    <property type="entry name" value="HTH_8"/>
    <property type="match status" value="1"/>
</dbReference>
<gene>
    <name evidence="10" type="ORF">APZ00_12045</name>
</gene>
<dbReference type="Pfam" id="PF00072">
    <property type="entry name" value="Response_reg"/>
    <property type="match status" value="1"/>
</dbReference>
<dbReference type="InterPro" id="IPR058031">
    <property type="entry name" value="AAA_lid_NorR"/>
</dbReference>
<dbReference type="InterPro" id="IPR009057">
    <property type="entry name" value="Homeodomain-like_sf"/>
</dbReference>
<evidence type="ECO:0000256" key="5">
    <source>
        <dbReference type="ARBA" id="ARBA00023159"/>
    </source>
</evidence>
<evidence type="ECO:0000259" key="9">
    <source>
        <dbReference type="PROSITE" id="PS50110"/>
    </source>
</evidence>
<dbReference type="AlphaFoldDB" id="A0A0U3P298"/>
<dbReference type="Gene3D" id="3.40.50.300">
    <property type="entry name" value="P-loop containing nucleotide triphosphate hydrolases"/>
    <property type="match status" value="1"/>
</dbReference>
<dbReference type="PROSITE" id="PS50045">
    <property type="entry name" value="SIGMA54_INTERACT_4"/>
    <property type="match status" value="1"/>
</dbReference>
<keyword evidence="4" id="KW-0805">Transcription regulation</keyword>
<dbReference type="Pfam" id="PF00158">
    <property type="entry name" value="Sigma54_activat"/>
    <property type="match status" value="1"/>
</dbReference>
<evidence type="ECO:0000256" key="6">
    <source>
        <dbReference type="ARBA" id="ARBA00023163"/>
    </source>
</evidence>
<evidence type="ECO:0000256" key="4">
    <source>
        <dbReference type="ARBA" id="ARBA00023015"/>
    </source>
</evidence>
<dbReference type="CDD" id="cd00009">
    <property type="entry name" value="AAA"/>
    <property type="match status" value="1"/>
</dbReference>
<feature type="modified residue" description="4-aspartylphosphate" evidence="7">
    <location>
        <position position="54"/>
    </location>
</feature>
<evidence type="ECO:0008006" key="12">
    <source>
        <dbReference type="Google" id="ProtNLM"/>
    </source>
</evidence>
<evidence type="ECO:0000256" key="3">
    <source>
        <dbReference type="ARBA" id="ARBA00023012"/>
    </source>
</evidence>
<evidence type="ECO:0000313" key="10">
    <source>
        <dbReference type="EMBL" id="ALV27702.1"/>
    </source>
</evidence>
<proteinExistence type="predicted"/>
<dbReference type="SUPFAM" id="SSF46689">
    <property type="entry name" value="Homeodomain-like"/>
    <property type="match status" value="1"/>
</dbReference>
<dbReference type="RefSeq" id="WP_058899047.1">
    <property type="nucleotide sequence ID" value="NZ_CP013068.1"/>
</dbReference>
<dbReference type="GO" id="GO:0043565">
    <property type="term" value="F:sequence-specific DNA binding"/>
    <property type="evidence" value="ECO:0007669"/>
    <property type="project" value="InterPro"/>
</dbReference>
<reference evidence="10 11" key="1">
    <citation type="submission" date="2015-10" db="EMBL/GenBank/DDBJ databases">
        <title>The world's first case of liver abscess caused by Pannonibacter phragmitetus.</title>
        <authorList>
            <person name="Ming D."/>
            <person name="Wang M."/>
            <person name="Zhou Y."/>
            <person name="Jiang T."/>
            <person name="Hu S."/>
        </authorList>
    </citation>
    <scope>NUCLEOTIDE SEQUENCE [LARGE SCALE GENOMIC DNA]</scope>
    <source>
        <strain evidence="10 11">31801</strain>
    </source>
</reference>
<dbReference type="InterPro" id="IPR027417">
    <property type="entry name" value="P-loop_NTPase"/>
</dbReference>
<dbReference type="GO" id="GO:0006355">
    <property type="term" value="P:regulation of DNA-templated transcription"/>
    <property type="evidence" value="ECO:0007669"/>
    <property type="project" value="InterPro"/>
</dbReference>
<dbReference type="KEGG" id="pphr:APZ00_12045"/>
<keyword evidence="5" id="KW-0010">Activator</keyword>
<dbReference type="InterPro" id="IPR001789">
    <property type="entry name" value="Sig_transdc_resp-reg_receiver"/>
</dbReference>
<keyword evidence="3" id="KW-0902">Two-component regulatory system</keyword>
<dbReference type="InterPro" id="IPR011006">
    <property type="entry name" value="CheY-like_superfamily"/>
</dbReference>
<dbReference type="Gene3D" id="1.10.8.60">
    <property type="match status" value="1"/>
</dbReference>
<sequence length="451" mass="48398">MTASRILVVEDDATLGASLRQRLELEGFKVRWARSASEARAALDGDAPDIILSDIRLPDGDGESVMRQHFARSGMVPVIFMTAYGDIDQAVRLVRDGALDYVSKPFDLDALVDTLQVIASRRRSPAGSTADPFSDSPAMEKTGSTLRRAAAIDLPVLLLGETGTGKEVAARYVHEAGPRKGRPFVPVNCGALPADLADSLLFGHERGAFTGAGAAHRGFFEEAEDGTLFLDEIGDLPPALQVKLLRVLETREFRRLGASQSRRFEARVVCATNKDLEAMATSGAFREDLWFRINVITCKLPPLRDRQDEIPALLDRLAAEAAARMGLGAPPLSEAAKEAARLHGWPGNFRELINRVERAVALGSGSALTEADLFPEGAGKAEETAAPQVSAAEPGTPLADVRDAAEKAHITAALTRFQGSTSAAAASLGISRSTLWEKMRRLGISRGEDEH</sequence>
<evidence type="ECO:0000256" key="1">
    <source>
        <dbReference type="ARBA" id="ARBA00022741"/>
    </source>
</evidence>
<dbReference type="FunFam" id="3.40.50.300:FF:000006">
    <property type="entry name" value="DNA-binding transcriptional regulator NtrC"/>
    <property type="match status" value="1"/>
</dbReference>
<dbReference type="STRING" id="121719.APZ00_12045"/>
<keyword evidence="6" id="KW-0804">Transcription</keyword>
<dbReference type="Gene3D" id="1.10.10.60">
    <property type="entry name" value="Homeodomain-like"/>
    <property type="match status" value="1"/>
</dbReference>
<feature type="domain" description="Sigma-54 factor interaction" evidence="8">
    <location>
        <begin position="132"/>
        <end position="361"/>
    </location>
</feature>
<feature type="domain" description="Response regulatory" evidence="9">
    <location>
        <begin position="5"/>
        <end position="119"/>
    </location>
</feature>
<dbReference type="Gene3D" id="3.40.50.2300">
    <property type="match status" value="1"/>
</dbReference>
<dbReference type="Pfam" id="PF25601">
    <property type="entry name" value="AAA_lid_14"/>
    <property type="match status" value="1"/>
</dbReference>
<dbReference type="InterPro" id="IPR002197">
    <property type="entry name" value="HTH_Fis"/>
</dbReference>
<dbReference type="EMBL" id="CP013068">
    <property type="protein sequence ID" value="ALV27702.1"/>
    <property type="molecule type" value="Genomic_DNA"/>
</dbReference>
<organism evidence="10 11">
    <name type="scientific">Pannonibacter phragmitetus</name>
    <dbReference type="NCBI Taxonomy" id="121719"/>
    <lineage>
        <taxon>Bacteria</taxon>
        <taxon>Pseudomonadati</taxon>
        <taxon>Pseudomonadota</taxon>
        <taxon>Alphaproteobacteria</taxon>
        <taxon>Hyphomicrobiales</taxon>
        <taxon>Stappiaceae</taxon>
        <taxon>Pannonibacter</taxon>
    </lineage>
</organism>
<evidence type="ECO:0000259" key="8">
    <source>
        <dbReference type="PROSITE" id="PS50045"/>
    </source>
</evidence>
<dbReference type="GO" id="GO:0005524">
    <property type="term" value="F:ATP binding"/>
    <property type="evidence" value="ECO:0007669"/>
    <property type="project" value="UniProtKB-KW"/>
</dbReference>
<dbReference type="eggNOG" id="COG2204">
    <property type="taxonomic scope" value="Bacteria"/>
</dbReference>
<dbReference type="SUPFAM" id="SSF52540">
    <property type="entry name" value="P-loop containing nucleoside triphosphate hydrolases"/>
    <property type="match status" value="1"/>
</dbReference>
<dbReference type="SUPFAM" id="SSF52172">
    <property type="entry name" value="CheY-like"/>
    <property type="match status" value="1"/>
</dbReference>
<evidence type="ECO:0000256" key="2">
    <source>
        <dbReference type="ARBA" id="ARBA00022840"/>
    </source>
</evidence>
<keyword evidence="11" id="KW-1185">Reference proteome</keyword>
<protein>
    <recommendedName>
        <fullName evidence="12">Transcriptional regulatory protein ZraR</fullName>
    </recommendedName>
</protein>
<dbReference type="SMART" id="SM00448">
    <property type="entry name" value="REC"/>
    <property type="match status" value="1"/>
</dbReference>